<dbReference type="GO" id="GO:0008893">
    <property type="term" value="F:guanosine-3',5'-bis(diphosphate) 3'-diphosphatase activity"/>
    <property type="evidence" value="ECO:0007669"/>
    <property type="project" value="TreeGrafter"/>
</dbReference>
<name>A0A127VAD4_9SPHI</name>
<dbReference type="AlphaFoldDB" id="A0A127VAD4"/>
<dbReference type="OrthoDB" id="9802385at2"/>
<keyword evidence="2" id="KW-1185">Reference proteome</keyword>
<dbReference type="PANTHER" id="PTHR46246">
    <property type="entry name" value="GUANOSINE-3',5'-BIS(DIPHOSPHATE) 3'-PYROPHOSPHOHYDROLASE MESH1"/>
    <property type="match status" value="1"/>
</dbReference>
<dbReference type="KEGG" id="pcm:AY601_1207"/>
<dbReference type="PANTHER" id="PTHR46246:SF1">
    <property type="entry name" value="GUANOSINE-3',5'-BIS(DIPHOSPHATE) 3'-PYROPHOSPHOHYDROLASE MESH1"/>
    <property type="match status" value="1"/>
</dbReference>
<sequence length="187" mass="21103">MIADEKLADWVASKHAGQLIKRTGKPYFDHLLAVAEMAAPVVALGYETGLCHDLLEDTNTNEEELIAALISFGYTVSNANKIAFNVTELTDVFTKTAYPRLTKLERKAREAERLMKISPIAQTVKYCDLIYNIDWVLKFDQKHAQAYLIKKKLLLTAMVKGDEGLRQLALHAIDNGLKAYLFFKPEK</sequence>
<accession>A0A127VAD4</accession>
<proteinExistence type="predicted"/>
<dbReference type="SUPFAM" id="SSF109604">
    <property type="entry name" value="HD-domain/PDEase-like"/>
    <property type="match status" value="1"/>
</dbReference>
<reference evidence="1 2" key="1">
    <citation type="submission" date="2016-03" db="EMBL/GenBank/DDBJ databases">
        <title>Complete genome sequence of Pedobacter cryoconitis PAMC 27485.</title>
        <authorList>
            <person name="Lee J."/>
            <person name="Kim O.-S."/>
        </authorList>
    </citation>
    <scope>NUCLEOTIDE SEQUENCE [LARGE SCALE GENOMIC DNA]</scope>
    <source>
        <strain evidence="1 2">PAMC 27485</strain>
    </source>
</reference>
<evidence type="ECO:0000313" key="2">
    <source>
        <dbReference type="Proteomes" id="UP000071561"/>
    </source>
</evidence>
<dbReference type="Gene3D" id="1.10.3210.10">
    <property type="entry name" value="Hypothetical protein af1432"/>
    <property type="match status" value="1"/>
</dbReference>
<dbReference type="PATRIC" id="fig|188932.3.peg.1248"/>
<keyword evidence="1" id="KW-0378">Hydrolase</keyword>
<dbReference type="EMBL" id="CP014504">
    <property type="protein sequence ID" value="AMP98131.1"/>
    <property type="molecule type" value="Genomic_DNA"/>
</dbReference>
<organism evidence="1 2">
    <name type="scientific">Pedobacter cryoconitis</name>
    <dbReference type="NCBI Taxonomy" id="188932"/>
    <lineage>
        <taxon>Bacteria</taxon>
        <taxon>Pseudomonadati</taxon>
        <taxon>Bacteroidota</taxon>
        <taxon>Sphingobacteriia</taxon>
        <taxon>Sphingobacteriales</taxon>
        <taxon>Sphingobacteriaceae</taxon>
        <taxon>Pedobacter</taxon>
    </lineage>
</organism>
<gene>
    <name evidence="1" type="ORF">AY601_1207</name>
</gene>
<evidence type="ECO:0000313" key="1">
    <source>
        <dbReference type="EMBL" id="AMP98131.1"/>
    </source>
</evidence>
<dbReference type="RefSeq" id="WP_068397865.1">
    <property type="nucleotide sequence ID" value="NZ_CP014504.1"/>
</dbReference>
<dbReference type="Proteomes" id="UP000071561">
    <property type="component" value="Chromosome"/>
</dbReference>
<protein>
    <submittedName>
        <fullName evidence="1">Metal dependent phosphohydrolase</fullName>
    </submittedName>
</protein>
<dbReference type="InterPro" id="IPR052194">
    <property type="entry name" value="MESH1"/>
</dbReference>